<dbReference type="PROSITE" id="PS51930">
    <property type="entry name" value="BMC_2"/>
    <property type="match status" value="1"/>
</dbReference>
<evidence type="ECO:0000259" key="5">
    <source>
        <dbReference type="PROSITE" id="PS51930"/>
    </source>
</evidence>
<accession>A0A9D1WFX8</accession>
<comment type="caution">
    <text evidence="6">The sequence shown here is derived from an EMBL/GenBank/DDBJ whole genome shotgun (WGS) entry which is preliminary data.</text>
</comment>
<dbReference type="InterPro" id="IPR044872">
    <property type="entry name" value="CcmK/CsoS1_BMC"/>
</dbReference>
<dbReference type="InterPro" id="IPR011112">
    <property type="entry name" value="Rho-like_N"/>
</dbReference>
<evidence type="ECO:0000256" key="1">
    <source>
        <dbReference type="ARBA" id="ARBA00024322"/>
    </source>
</evidence>
<evidence type="ECO:0000256" key="2">
    <source>
        <dbReference type="ARBA" id="ARBA00024446"/>
    </source>
</evidence>
<dbReference type="EMBL" id="DXEX01000048">
    <property type="protein sequence ID" value="HIX58439.1"/>
    <property type="molecule type" value="Genomic_DNA"/>
</dbReference>
<dbReference type="Pfam" id="PF00936">
    <property type="entry name" value="BMC"/>
    <property type="match status" value="1"/>
</dbReference>
<reference evidence="6" key="2">
    <citation type="submission" date="2021-04" db="EMBL/GenBank/DDBJ databases">
        <authorList>
            <person name="Gilroy R."/>
        </authorList>
    </citation>
    <scope>NUCLEOTIDE SEQUENCE</scope>
    <source>
        <strain evidence="6">ChiSjej1B19-8411</strain>
    </source>
</reference>
<dbReference type="Pfam" id="PF07498">
    <property type="entry name" value="Rho_N"/>
    <property type="match status" value="1"/>
</dbReference>
<dbReference type="InterPro" id="IPR050575">
    <property type="entry name" value="BMC_shell"/>
</dbReference>
<dbReference type="InterPro" id="IPR000249">
    <property type="entry name" value="BMC_dom"/>
</dbReference>
<evidence type="ECO:0000313" key="7">
    <source>
        <dbReference type="Proteomes" id="UP000886817"/>
    </source>
</evidence>
<feature type="domain" description="BMC" evidence="5">
    <location>
        <begin position="3"/>
        <end position="87"/>
    </location>
</feature>
<comment type="subcellular location">
    <subcellularLocation>
        <location evidence="1">Bacterial microcompartment</location>
    </subcellularLocation>
</comment>
<feature type="compositionally biased region" description="Basic and acidic residues" evidence="4">
    <location>
        <begin position="106"/>
        <end position="154"/>
    </location>
</feature>
<feature type="region of interest" description="Disordered" evidence="4">
    <location>
        <begin position="88"/>
        <end position="167"/>
    </location>
</feature>
<dbReference type="GO" id="GO:0006353">
    <property type="term" value="P:DNA-templated transcription termination"/>
    <property type="evidence" value="ECO:0007669"/>
    <property type="project" value="InterPro"/>
</dbReference>
<dbReference type="SMART" id="SM00877">
    <property type="entry name" value="BMC"/>
    <property type="match status" value="1"/>
</dbReference>
<dbReference type="AlphaFoldDB" id="A0A9D1WFX8"/>
<dbReference type="Proteomes" id="UP000886817">
    <property type="component" value="Unassembled WGS sequence"/>
</dbReference>
<dbReference type="GO" id="GO:0031469">
    <property type="term" value="C:bacterial microcompartment"/>
    <property type="evidence" value="ECO:0007669"/>
    <property type="project" value="UniProtKB-SubCell"/>
</dbReference>
<comment type="similarity">
    <text evidence="3">Belongs to the bacterial microcompartments protein family.</text>
</comment>
<name>A0A9D1WFX8_9FIRM</name>
<keyword evidence="2" id="KW-1283">Bacterial microcompartment</keyword>
<dbReference type="InterPro" id="IPR037233">
    <property type="entry name" value="CcmK-like_sf"/>
</dbReference>
<dbReference type="SUPFAM" id="SSF143414">
    <property type="entry name" value="CcmK-like"/>
    <property type="match status" value="1"/>
</dbReference>
<dbReference type="CDD" id="cd07045">
    <property type="entry name" value="BMC_CcmK_like"/>
    <property type="match status" value="1"/>
</dbReference>
<evidence type="ECO:0000256" key="3">
    <source>
        <dbReference type="PROSITE-ProRule" id="PRU01278"/>
    </source>
</evidence>
<organism evidence="6 7">
    <name type="scientific">Candidatus Blautia gallistercoris</name>
    <dbReference type="NCBI Taxonomy" id="2838490"/>
    <lineage>
        <taxon>Bacteria</taxon>
        <taxon>Bacillati</taxon>
        <taxon>Bacillota</taxon>
        <taxon>Clostridia</taxon>
        <taxon>Lachnospirales</taxon>
        <taxon>Lachnospiraceae</taxon>
        <taxon>Blautia</taxon>
    </lineage>
</organism>
<evidence type="ECO:0000313" key="6">
    <source>
        <dbReference type="EMBL" id="HIX58439.1"/>
    </source>
</evidence>
<gene>
    <name evidence="6" type="ORF">IAA45_01810</name>
</gene>
<sequence>MKALGMIELYGYLPAVEALDAALKAANVTLVDTVCVKGGLVTVLVEGDVGAVKAAMDASAAAAERVGTVISVHVIPRPADEVRKMLQHDRQHPGPTGGPGPSAVQESRKPQMPEVPEEKTSGTQELTEKEAEVPAVSEEKMEEAPEPEAGKAEAAEAPEAVQQPEAEELTEEALKGMSVAALRRLARTLEITGMSRQEIKFAKKQELIHAILKFAGKE</sequence>
<protein>
    <submittedName>
        <fullName evidence="6">BMC domain-containing protein</fullName>
    </submittedName>
</protein>
<dbReference type="PANTHER" id="PTHR33941">
    <property type="entry name" value="PROPANEDIOL UTILIZATION PROTEIN PDUA"/>
    <property type="match status" value="1"/>
</dbReference>
<proteinExistence type="inferred from homology"/>
<dbReference type="PANTHER" id="PTHR33941:SF11">
    <property type="entry name" value="BACTERIAL MICROCOMPARTMENT SHELL PROTEIN PDUJ"/>
    <property type="match status" value="1"/>
</dbReference>
<feature type="compositionally biased region" description="Low complexity" evidence="4">
    <location>
        <begin position="155"/>
        <end position="164"/>
    </location>
</feature>
<dbReference type="Gene3D" id="3.30.70.1710">
    <property type="match status" value="1"/>
</dbReference>
<evidence type="ECO:0000256" key="4">
    <source>
        <dbReference type="SAM" id="MobiDB-lite"/>
    </source>
</evidence>
<reference evidence="6" key="1">
    <citation type="journal article" date="2021" name="PeerJ">
        <title>Extensive microbial diversity within the chicken gut microbiome revealed by metagenomics and culture.</title>
        <authorList>
            <person name="Gilroy R."/>
            <person name="Ravi A."/>
            <person name="Getino M."/>
            <person name="Pursley I."/>
            <person name="Horton D.L."/>
            <person name="Alikhan N.F."/>
            <person name="Baker D."/>
            <person name="Gharbi K."/>
            <person name="Hall N."/>
            <person name="Watson M."/>
            <person name="Adriaenssens E.M."/>
            <person name="Foster-Nyarko E."/>
            <person name="Jarju S."/>
            <person name="Secka A."/>
            <person name="Antonio M."/>
            <person name="Oren A."/>
            <person name="Chaudhuri R.R."/>
            <person name="La Ragione R."/>
            <person name="Hildebrand F."/>
            <person name="Pallen M.J."/>
        </authorList>
    </citation>
    <scope>NUCLEOTIDE SEQUENCE</scope>
    <source>
        <strain evidence="6">ChiSjej1B19-8411</strain>
    </source>
</reference>